<dbReference type="EMBL" id="NMUH01000398">
    <property type="protein sequence ID" value="MQL78421.1"/>
    <property type="molecule type" value="Genomic_DNA"/>
</dbReference>
<evidence type="ECO:0000313" key="3">
    <source>
        <dbReference type="EMBL" id="MQL78421.1"/>
    </source>
</evidence>
<evidence type="ECO:0000256" key="1">
    <source>
        <dbReference type="PROSITE-ProRule" id="PRU00259"/>
    </source>
</evidence>
<dbReference type="Proteomes" id="UP000652761">
    <property type="component" value="Unassembled WGS sequence"/>
</dbReference>
<comment type="caution">
    <text evidence="3">The sequence shown here is derived from an EMBL/GenBank/DDBJ whole genome shotgun (WGS) entry which is preliminary data.</text>
</comment>
<protein>
    <recommendedName>
        <fullName evidence="5">ARM repeat superfamily protein</fullName>
    </recommendedName>
</protein>
<gene>
    <name evidence="3" type="ORF">Taro_010828</name>
</gene>
<dbReference type="SUPFAM" id="SSF48371">
    <property type="entry name" value="ARM repeat"/>
    <property type="match status" value="1"/>
</dbReference>
<proteinExistence type="predicted"/>
<reference evidence="3" key="1">
    <citation type="submission" date="2017-07" db="EMBL/GenBank/DDBJ databases">
        <title>Taro Niue Genome Assembly and Annotation.</title>
        <authorList>
            <person name="Atibalentja N."/>
            <person name="Keating K."/>
            <person name="Fields C.J."/>
        </authorList>
    </citation>
    <scope>NUCLEOTIDE SEQUENCE</scope>
    <source>
        <strain evidence="3">Niue_2</strain>
        <tissue evidence="3">Leaf</tissue>
    </source>
</reference>
<dbReference type="InterPro" id="IPR000225">
    <property type="entry name" value="Armadillo"/>
</dbReference>
<keyword evidence="4" id="KW-1185">Reference proteome</keyword>
<dbReference type="Gene3D" id="1.25.10.10">
    <property type="entry name" value="Leucine-rich Repeat Variant"/>
    <property type="match status" value="1"/>
</dbReference>
<feature type="repeat" description="ARM" evidence="1">
    <location>
        <begin position="260"/>
        <end position="304"/>
    </location>
</feature>
<accession>A0A843U4H5</accession>
<dbReference type="SMART" id="SM00185">
    <property type="entry name" value="ARM"/>
    <property type="match status" value="4"/>
</dbReference>
<feature type="compositionally biased region" description="Basic and acidic residues" evidence="2">
    <location>
        <begin position="90"/>
        <end position="99"/>
    </location>
</feature>
<feature type="region of interest" description="Disordered" evidence="2">
    <location>
        <begin position="90"/>
        <end position="111"/>
    </location>
</feature>
<dbReference type="PANTHER" id="PTHR46700:SF2">
    <property type="entry name" value="ARM REPEAT SUPERFAMILY PROTEIN"/>
    <property type="match status" value="1"/>
</dbReference>
<dbReference type="OrthoDB" id="777117at2759"/>
<evidence type="ECO:0000256" key="2">
    <source>
        <dbReference type="SAM" id="MobiDB-lite"/>
    </source>
</evidence>
<evidence type="ECO:0000313" key="4">
    <source>
        <dbReference type="Proteomes" id="UP000652761"/>
    </source>
</evidence>
<organism evidence="3 4">
    <name type="scientific">Colocasia esculenta</name>
    <name type="common">Wild taro</name>
    <name type="synonym">Arum esculentum</name>
    <dbReference type="NCBI Taxonomy" id="4460"/>
    <lineage>
        <taxon>Eukaryota</taxon>
        <taxon>Viridiplantae</taxon>
        <taxon>Streptophyta</taxon>
        <taxon>Embryophyta</taxon>
        <taxon>Tracheophyta</taxon>
        <taxon>Spermatophyta</taxon>
        <taxon>Magnoliopsida</taxon>
        <taxon>Liliopsida</taxon>
        <taxon>Araceae</taxon>
        <taxon>Aroideae</taxon>
        <taxon>Colocasieae</taxon>
        <taxon>Colocasia</taxon>
    </lineage>
</organism>
<dbReference type="AlphaFoldDB" id="A0A843U4H5"/>
<sequence length="481" mass="52196">MPSISFSKVQVVTPFPSSPIPLLLAISGAPETMSGCHCSLSPAKDQIQMQQRRSRLALFCALLRELFFSPSPAKVGSGVRNLSYTTLKPAQKEEPKLEESGEEAEAVTEGGEKNVEDMVEERGGTGDVTATALQRSVKQLHFGGWEEKAAAAAEVKRIAQKDGGARRTLAALGVIPSLVSMLDSDDGRRRRLAVQALVELANGSFTNKALMAEAGVLKRLPRLIMDTRDPSRRKECLECLVLLLSVSSLAKTQFPVAAGDVLPPLIEILDSGSAVDDLKLTCLGTLYNLSTKLGNARAIVSGGAVGALVRLSREKEASELALATLGNLVVTAVGKMAMEEDEMVPGTLFETMAWEDKPRSQELAVYVLMVLAQRSTMQRRKVAESGLVPLLLEVALLGTPVARKRALQTLQWFKMDTQTSMAGRLAPQAKTSDLSVDDKVVDQSESKEYRKDIKKMVKLSLRKNMEYITRRATVLEDVSSI</sequence>
<dbReference type="PROSITE" id="PS50176">
    <property type="entry name" value="ARM_REPEAT"/>
    <property type="match status" value="2"/>
</dbReference>
<feature type="repeat" description="ARM" evidence="1">
    <location>
        <begin position="173"/>
        <end position="215"/>
    </location>
</feature>
<dbReference type="InterPro" id="IPR011989">
    <property type="entry name" value="ARM-like"/>
</dbReference>
<dbReference type="InterPro" id="IPR016024">
    <property type="entry name" value="ARM-type_fold"/>
</dbReference>
<name>A0A843U4H5_COLES</name>
<dbReference type="SMR" id="A0A843U4H5"/>
<dbReference type="PANTHER" id="PTHR46700">
    <property type="entry name" value="ARM REPEAT SUPERFAMILY PROTEIN"/>
    <property type="match status" value="1"/>
</dbReference>
<evidence type="ECO:0008006" key="5">
    <source>
        <dbReference type="Google" id="ProtNLM"/>
    </source>
</evidence>